<gene>
    <name evidence="3" type="primary">pcaD</name>
    <name evidence="3" type="ORF">ACFFRE_10675</name>
</gene>
<reference evidence="3 4" key="1">
    <citation type="submission" date="2024-09" db="EMBL/GenBank/DDBJ databases">
        <authorList>
            <person name="Sun Q."/>
            <person name="Mori K."/>
        </authorList>
    </citation>
    <scope>NUCLEOTIDE SEQUENCE [LARGE SCALE GENOMIC DNA]</scope>
    <source>
        <strain evidence="3 4">JCM 15389</strain>
    </source>
</reference>
<feature type="domain" description="Carboxymuconolactone decarboxylase-like" evidence="2">
    <location>
        <begin position="287"/>
        <end position="369"/>
    </location>
</feature>
<dbReference type="Gene3D" id="1.20.1290.10">
    <property type="entry name" value="AhpD-like"/>
    <property type="match status" value="1"/>
</dbReference>
<evidence type="ECO:0000259" key="2">
    <source>
        <dbReference type="Pfam" id="PF02627"/>
    </source>
</evidence>
<dbReference type="InterPro" id="IPR026968">
    <property type="entry name" value="PcaD/CatD"/>
</dbReference>
<dbReference type="GO" id="GO:0047570">
    <property type="term" value="F:3-oxoadipate enol-lactonase activity"/>
    <property type="evidence" value="ECO:0007669"/>
    <property type="project" value="UniProtKB-EC"/>
</dbReference>
<dbReference type="InterPro" id="IPR052512">
    <property type="entry name" value="4CMD/NDH-1_regulator"/>
</dbReference>
<protein>
    <submittedName>
        <fullName evidence="3">3-oxoadipate enol-lactonase</fullName>
        <ecNumber evidence="3">3.1.1.24</ecNumber>
    </submittedName>
</protein>
<dbReference type="Pfam" id="PF02627">
    <property type="entry name" value="CMD"/>
    <property type="match status" value="1"/>
</dbReference>
<dbReference type="InterPro" id="IPR029058">
    <property type="entry name" value="AB_hydrolase_fold"/>
</dbReference>
<dbReference type="PANTHER" id="PTHR33570">
    <property type="entry name" value="4-CARBOXYMUCONOLACTONE DECARBOXYLASE FAMILY PROTEIN"/>
    <property type="match status" value="1"/>
</dbReference>
<dbReference type="PRINTS" id="PR00111">
    <property type="entry name" value="ABHYDROLASE"/>
</dbReference>
<feature type="domain" description="AB hydrolase-1" evidence="1">
    <location>
        <begin position="15"/>
        <end position="239"/>
    </location>
</feature>
<dbReference type="InterPro" id="IPR003779">
    <property type="entry name" value="CMD-like"/>
</dbReference>
<dbReference type="EMBL" id="JBHLYQ010000120">
    <property type="protein sequence ID" value="MFC0082595.1"/>
    <property type="molecule type" value="Genomic_DNA"/>
</dbReference>
<dbReference type="Gene3D" id="3.40.50.1820">
    <property type="entry name" value="alpha/beta hydrolase"/>
    <property type="match status" value="1"/>
</dbReference>
<dbReference type="Pfam" id="PF00561">
    <property type="entry name" value="Abhydrolase_1"/>
    <property type="match status" value="1"/>
</dbReference>
<keyword evidence="4" id="KW-1185">Reference proteome</keyword>
<evidence type="ECO:0000259" key="1">
    <source>
        <dbReference type="Pfam" id="PF00561"/>
    </source>
</evidence>
<proteinExistence type="predicted"/>
<dbReference type="EC" id="3.1.1.24" evidence="3"/>
<evidence type="ECO:0000313" key="3">
    <source>
        <dbReference type="EMBL" id="MFC0082595.1"/>
    </source>
</evidence>
<dbReference type="SUPFAM" id="SSF69118">
    <property type="entry name" value="AhpD-like"/>
    <property type="match status" value="1"/>
</dbReference>
<organism evidence="3 4">
    <name type="scientific">Aciditerrimonas ferrireducens</name>
    <dbReference type="NCBI Taxonomy" id="667306"/>
    <lineage>
        <taxon>Bacteria</taxon>
        <taxon>Bacillati</taxon>
        <taxon>Actinomycetota</taxon>
        <taxon>Acidimicrobiia</taxon>
        <taxon>Acidimicrobiales</taxon>
        <taxon>Acidimicrobiaceae</taxon>
        <taxon>Aciditerrimonas</taxon>
    </lineage>
</organism>
<dbReference type="InterPro" id="IPR000073">
    <property type="entry name" value="AB_hydrolase_1"/>
</dbReference>
<evidence type="ECO:0000313" key="4">
    <source>
        <dbReference type="Proteomes" id="UP001589788"/>
    </source>
</evidence>
<sequence>MNLPSHRLEGPPEAPVVVLLNSLGTSGAMWDPQVAALLPYRRVLRVEHPGHGGTPRPDPLPGSVAELGQGLVGLLDHLGIERCSVVGLSLGGMVALWLASEHPGRVDRLVLACTAAQLPPAEAWLERAARSRSEGPAALAPMLVERWFTPEGRASRPELAEWVTGMLAACDPEGYAACCEAIAAFDHRERLGAIEAPTLVLTGAEDPVTPPATALALAEAIPGAALAVLPHAAHLAPVEQPRRTTDALLDHLLGSPAERGEAVRRAVLGDAHVDASTAASDPAQRAFVDLVTRTTWGEVWVRPALDRPTRSAVTLAVLAVLGRLHELPLHVRGALRNGLRPDQVIEVLLHAGAYGGVPAANAAVAVAREVLAEEGRLNG</sequence>
<dbReference type="NCBIfam" id="TIGR02427">
    <property type="entry name" value="protocat_pcaD"/>
    <property type="match status" value="1"/>
</dbReference>
<dbReference type="Proteomes" id="UP001589788">
    <property type="component" value="Unassembled WGS sequence"/>
</dbReference>
<name>A0ABV6C4G8_9ACTN</name>
<accession>A0ABV6C4G8</accession>
<dbReference type="InterPro" id="IPR029032">
    <property type="entry name" value="AhpD-like"/>
</dbReference>
<dbReference type="SUPFAM" id="SSF53474">
    <property type="entry name" value="alpha/beta-Hydrolases"/>
    <property type="match status" value="1"/>
</dbReference>
<comment type="caution">
    <text evidence="3">The sequence shown here is derived from an EMBL/GenBank/DDBJ whole genome shotgun (WGS) entry which is preliminary data.</text>
</comment>
<dbReference type="PANTHER" id="PTHR33570:SF2">
    <property type="entry name" value="CARBOXYMUCONOLACTONE DECARBOXYLASE-LIKE DOMAIN-CONTAINING PROTEIN"/>
    <property type="match status" value="1"/>
</dbReference>
<keyword evidence="3" id="KW-0378">Hydrolase</keyword>
<dbReference type="RefSeq" id="WP_377790202.1">
    <property type="nucleotide sequence ID" value="NZ_JBHLYQ010000120.1"/>
</dbReference>